<evidence type="ECO:0000256" key="1">
    <source>
        <dbReference type="SAM" id="MobiDB-lite"/>
    </source>
</evidence>
<dbReference type="AlphaFoldDB" id="A0A6J4JIR4"/>
<accession>A0A6J4JIR4</accession>
<feature type="compositionally biased region" description="Low complexity" evidence="1">
    <location>
        <begin position="24"/>
        <end position="38"/>
    </location>
</feature>
<feature type="region of interest" description="Disordered" evidence="1">
    <location>
        <begin position="114"/>
        <end position="219"/>
    </location>
</feature>
<feature type="region of interest" description="Disordered" evidence="1">
    <location>
        <begin position="246"/>
        <end position="268"/>
    </location>
</feature>
<protein>
    <submittedName>
        <fullName evidence="2">Uncharacterized protein</fullName>
    </submittedName>
</protein>
<feature type="non-terminal residue" evidence="2">
    <location>
        <position position="359"/>
    </location>
</feature>
<feature type="compositionally biased region" description="Basic and acidic residues" evidence="1">
    <location>
        <begin position="182"/>
        <end position="192"/>
    </location>
</feature>
<gene>
    <name evidence="2" type="ORF">AVDCRST_MAG04-3539</name>
</gene>
<feature type="compositionally biased region" description="Basic residues" evidence="1">
    <location>
        <begin position="1"/>
        <end position="19"/>
    </location>
</feature>
<sequence length="359" mass="39446">APPPRPGRRRRAGRARRPRPRADPQPGDPLAPDQQLPPQHRHHLRRGGEHGQARGAADRQQVPDPLLPGRRDRAGVPGAGRGAGRHPRMRPDLHPVLHRQGALLRLLLQPALRPHHPADDRLDAARRRQGGGRRALRRLQHRRPGRGRHRRADGRLVPPRGEERRRPPGAQVPRVRLRRQHVPADGRLAHPDRPRRHLPGAGARRDRRRRVHRPLRRREARLRPGRALLLRAGLLGGELARRADGEPPRLGRAAGALPGGAGAGRVRPRGRDAVALRRPEPQGAAAAGRGRRAAAHLAAGGDAGRLAGGARALRRDGGQGRAVPPHLRELARLPRRAVPVVQGGGAHLRKLRLRRGRAV</sequence>
<organism evidence="2">
    <name type="scientific">uncultured Acetobacteraceae bacterium</name>
    <dbReference type="NCBI Taxonomy" id="169975"/>
    <lineage>
        <taxon>Bacteria</taxon>
        <taxon>Pseudomonadati</taxon>
        <taxon>Pseudomonadota</taxon>
        <taxon>Alphaproteobacteria</taxon>
        <taxon>Acetobacterales</taxon>
        <taxon>Acetobacteraceae</taxon>
        <taxon>environmental samples</taxon>
    </lineage>
</organism>
<dbReference type="EMBL" id="CADCTL010000260">
    <property type="protein sequence ID" value="CAA9278286.1"/>
    <property type="molecule type" value="Genomic_DNA"/>
</dbReference>
<evidence type="ECO:0000313" key="2">
    <source>
        <dbReference type="EMBL" id="CAA9278286.1"/>
    </source>
</evidence>
<feature type="region of interest" description="Disordered" evidence="1">
    <location>
        <begin position="1"/>
        <end position="92"/>
    </location>
</feature>
<feature type="compositionally biased region" description="Basic and acidic residues" evidence="1">
    <location>
        <begin position="116"/>
        <end position="126"/>
    </location>
</feature>
<feature type="compositionally biased region" description="Basic residues" evidence="1">
    <location>
        <begin position="205"/>
        <end position="219"/>
    </location>
</feature>
<proteinExistence type="predicted"/>
<reference evidence="2" key="1">
    <citation type="submission" date="2020-02" db="EMBL/GenBank/DDBJ databases">
        <authorList>
            <person name="Meier V. D."/>
        </authorList>
    </citation>
    <scope>NUCLEOTIDE SEQUENCE</scope>
    <source>
        <strain evidence="2">AVDCRST_MAG04</strain>
    </source>
</reference>
<feature type="compositionally biased region" description="Basic residues" evidence="1">
    <location>
        <begin position="127"/>
        <end position="152"/>
    </location>
</feature>
<name>A0A6J4JIR4_9PROT</name>
<feature type="non-terminal residue" evidence="2">
    <location>
        <position position="1"/>
    </location>
</feature>